<dbReference type="AlphaFoldDB" id="A0A1L9NM70"/>
<proteinExistence type="predicted"/>
<reference evidence="2" key="1">
    <citation type="journal article" date="2017" name="Genome Biol.">
        <title>Comparative genomics reveals high biological diversity and specific adaptations in the industrially and medically important fungal genus Aspergillus.</title>
        <authorList>
            <person name="de Vries R.P."/>
            <person name="Riley R."/>
            <person name="Wiebenga A."/>
            <person name="Aguilar-Osorio G."/>
            <person name="Amillis S."/>
            <person name="Uchima C.A."/>
            <person name="Anderluh G."/>
            <person name="Asadollahi M."/>
            <person name="Askin M."/>
            <person name="Barry K."/>
            <person name="Battaglia E."/>
            <person name="Bayram O."/>
            <person name="Benocci T."/>
            <person name="Braus-Stromeyer S.A."/>
            <person name="Caldana C."/>
            <person name="Canovas D."/>
            <person name="Cerqueira G.C."/>
            <person name="Chen F."/>
            <person name="Chen W."/>
            <person name="Choi C."/>
            <person name="Clum A."/>
            <person name="Dos Santos R.A."/>
            <person name="Damasio A.R."/>
            <person name="Diallinas G."/>
            <person name="Emri T."/>
            <person name="Fekete E."/>
            <person name="Flipphi M."/>
            <person name="Freyberg S."/>
            <person name="Gallo A."/>
            <person name="Gournas C."/>
            <person name="Habgood R."/>
            <person name="Hainaut M."/>
            <person name="Harispe M.L."/>
            <person name="Henrissat B."/>
            <person name="Hilden K.S."/>
            <person name="Hope R."/>
            <person name="Hossain A."/>
            <person name="Karabika E."/>
            <person name="Karaffa L."/>
            <person name="Karanyi Z."/>
            <person name="Krasevec N."/>
            <person name="Kuo A."/>
            <person name="Kusch H."/>
            <person name="LaButti K."/>
            <person name="Lagendijk E.L."/>
            <person name="Lapidus A."/>
            <person name="Levasseur A."/>
            <person name="Lindquist E."/>
            <person name="Lipzen A."/>
            <person name="Logrieco A.F."/>
            <person name="MacCabe A."/>
            <person name="Maekelae M.R."/>
            <person name="Malavazi I."/>
            <person name="Melin P."/>
            <person name="Meyer V."/>
            <person name="Mielnichuk N."/>
            <person name="Miskei M."/>
            <person name="Molnar A.P."/>
            <person name="Mule G."/>
            <person name="Ngan C.Y."/>
            <person name="Orejas M."/>
            <person name="Orosz E."/>
            <person name="Ouedraogo J.P."/>
            <person name="Overkamp K.M."/>
            <person name="Park H.-S."/>
            <person name="Perrone G."/>
            <person name="Piumi F."/>
            <person name="Punt P.J."/>
            <person name="Ram A.F."/>
            <person name="Ramon A."/>
            <person name="Rauscher S."/>
            <person name="Record E."/>
            <person name="Riano-Pachon D.M."/>
            <person name="Robert V."/>
            <person name="Roehrig J."/>
            <person name="Ruller R."/>
            <person name="Salamov A."/>
            <person name="Salih N.S."/>
            <person name="Samson R.A."/>
            <person name="Sandor E."/>
            <person name="Sanguinetti M."/>
            <person name="Schuetze T."/>
            <person name="Sepcic K."/>
            <person name="Shelest E."/>
            <person name="Sherlock G."/>
            <person name="Sophianopoulou V."/>
            <person name="Squina F.M."/>
            <person name="Sun H."/>
            <person name="Susca A."/>
            <person name="Todd R.B."/>
            <person name="Tsang A."/>
            <person name="Unkles S.E."/>
            <person name="van de Wiele N."/>
            <person name="van Rossen-Uffink D."/>
            <person name="Oliveira J.V."/>
            <person name="Vesth T.C."/>
            <person name="Visser J."/>
            <person name="Yu J.-H."/>
            <person name="Zhou M."/>
            <person name="Andersen M.R."/>
            <person name="Archer D.B."/>
            <person name="Baker S.E."/>
            <person name="Benoit I."/>
            <person name="Brakhage A.A."/>
            <person name="Braus G.H."/>
            <person name="Fischer R."/>
            <person name="Frisvad J.C."/>
            <person name="Goldman G.H."/>
            <person name="Houbraken J."/>
            <person name="Oakley B."/>
            <person name="Pocsi I."/>
            <person name="Scazzocchio C."/>
            <person name="Seiboth B."/>
            <person name="vanKuyk P.A."/>
            <person name="Wortman J."/>
            <person name="Dyer P.S."/>
            <person name="Grigoriev I.V."/>
        </authorList>
    </citation>
    <scope>NUCLEOTIDE SEQUENCE [LARGE SCALE GENOMIC DNA]</scope>
    <source>
        <strain evidence="2">CBS 134.48</strain>
    </source>
</reference>
<dbReference type="EMBL" id="KV878176">
    <property type="protein sequence ID" value="OJI90274.1"/>
    <property type="molecule type" value="Genomic_DNA"/>
</dbReference>
<name>A0A1L9NM70_ASPTC</name>
<gene>
    <name evidence="1" type="ORF">ASPTUDRAFT_62389</name>
</gene>
<dbReference type="Proteomes" id="UP000184304">
    <property type="component" value="Unassembled WGS sequence"/>
</dbReference>
<keyword evidence="2" id="KW-1185">Reference proteome</keyword>
<evidence type="ECO:0000313" key="1">
    <source>
        <dbReference type="EMBL" id="OJI90274.1"/>
    </source>
</evidence>
<dbReference type="VEuPathDB" id="FungiDB:ASPTUDRAFT_62389"/>
<accession>A0A1L9NM70</accession>
<evidence type="ECO:0000313" key="2">
    <source>
        <dbReference type="Proteomes" id="UP000184304"/>
    </source>
</evidence>
<organism evidence="1 2">
    <name type="scientific">Aspergillus tubingensis (strain CBS 134.48)</name>
    <dbReference type="NCBI Taxonomy" id="767770"/>
    <lineage>
        <taxon>Eukaryota</taxon>
        <taxon>Fungi</taxon>
        <taxon>Dikarya</taxon>
        <taxon>Ascomycota</taxon>
        <taxon>Pezizomycotina</taxon>
        <taxon>Eurotiomycetes</taxon>
        <taxon>Eurotiomycetidae</taxon>
        <taxon>Eurotiales</taxon>
        <taxon>Aspergillaceae</taxon>
        <taxon>Aspergillus</taxon>
        <taxon>Aspergillus subgen. Circumdati</taxon>
    </lineage>
</organism>
<sequence>MSESAKNRSIPPLVSFHSMLSAWIVTETFRDGSSTTGNLTGRSRTPSAHFSHIALCLENRKRSLDPFQLKVELTATAIVNTLPESGVLFHSRVAPGREKEKASLSINKSIFRALKVYLRPGLQDWGVLSGNRPADHCDYFDWPDQDYGDCVTGIYPELVFFRADQSPRLAI</sequence>
<protein>
    <submittedName>
        <fullName evidence="1">Uncharacterized protein</fullName>
    </submittedName>
</protein>